<evidence type="ECO:0000313" key="12">
    <source>
        <dbReference type="EMBL" id="CAD9685397.1"/>
    </source>
</evidence>
<dbReference type="EMBL" id="HBHJ01014717">
    <property type="protein sequence ID" value="CAD9685397.1"/>
    <property type="molecule type" value="Transcribed_RNA"/>
</dbReference>
<evidence type="ECO:0000256" key="3">
    <source>
        <dbReference type="ARBA" id="ARBA00008146"/>
    </source>
</evidence>
<dbReference type="GO" id="GO:0000387">
    <property type="term" value="P:spliceosomal snRNP assembly"/>
    <property type="evidence" value="ECO:0007669"/>
    <property type="project" value="UniProtKB-UniRule"/>
</dbReference>
<keyword evidence="5 9" id="KW-0507">mRNA processing</keyword>
<evidence type="ECO:0000256" key="4">
    <source>
        <dbReference type="ARBA" id="ARBA00022490"/>
    </source>
</evidence>
<keyword evidence="8 9" id="KW-0687">Ribonucleoprotein</keyword>
<dbReference type="CDD" id="cd01721">
    <property type="entry name" value="Sm_D3"/>
    <property type="match status" value="1"/>
</dbReference>
<dbReference type="PROSITE" id="PS52002">
    <property type="entry name" value="SM"/>
    <property type="match status" value="1"/>
</dbReference>
<dbReference type="GO" id="GO:0005681">
    <property type="term" value="C:spliceosomal complex"/>
    <property type="evidence" value="ECO:0007669"/>
    <property type="project" value="InterPro"/>
</dbReference>
<dbReference type="GO" id="GO:0003723">
    <property type="term" value="F:RNA binding"/>
    <property type="evidence" value="ECO:0007669"/>
    <property type="project" value="InterPro"/>
</dbReference>
<dbReference type="SMART" id="SM00651">
    <property type="entry name" value="Sm"/>
    <property type="match status" value="1"/>
</dbReference>
<evidence type="ECO:0000256" key="8">
    <source>
        <dbReference type="ARBA" id="ARBA00023274"/>
    </source>
</evidence>
<feature type="domain" description="Sm" evidence="11">
    <location>
        <begin position="8"/>
        <end position="80"/>
    </location>
</feature>
<evidence type="ECO:0000256" key="7">
    <source>
        <dbReference type="ARBA" id="ARBA00023242"/>
    </source>
</evidence>
<gene>
    <name evidence="12" type="ORF">RMAR1173_LOCUS9672</name>
</gene>
<reference evidence="12" key="1">
    <citation type="submission" date="2021-01" db="EMBL/GenBank/DDBJ databases">
        <authorList>
            <person name="Corre E."/>
            <person name="Pelletier E."/>
            <person name="Niang G."/>
            <person name="Scheremetjew M."/>
            <person name="Finn R."/>
            <person name="Kale V."/>
            <person name="Holt S."/>
            <person name="Cochrane G."/>
            <person name="Meng A."/>
            <person name="Brown T."/>
            <person name="Cohen L."/>
        </authorList>
    </citation>
    <scope>NUCLEOTIDE SEQUENCE</scope>
    <source>
        <strain evidence="12">CCMP1243</strain>
    </source>
</reference>
<keyword evidence="6 9" id="KW-0508">mRNA splicing</keyword>
<dbReference type="InterPro" id="IPR010920">
    <property type="entry name" value="LSM_dom_sf"/>
</dbReference>
<evidence type="ECO:0000259" key="11">
    <source>
        <dbReference type="PROSITE" id="PS52002"/>
    </source>
</evidence>
<dbReference type="InterPro" id="IPR001163">
    <property type="entry name" value="Sm_dom_euk/arc"/>
</dbReference>
<evidence type="ECO:0000256" key="10">
    <source>
        <dbReference type="SAM" id="MobiDB-lite"/>
    </source>
</evidence>
<keyword evidence="4" id="KW-0963">Cytoplasm</keyword>
<feature type="compositionally biased region" description="Basic residues" evidence="10">
    <location>
        <begin position="104"/>
        <end position="114"/>
    </location>
</feature>
<comment type="subcellular location">
    <subcellularLocation>
        <location evidence="2">Cytoplasm</location>
        <location evidence="2">Cytosol</location>
    </subcellularLocation>
    <subcellularLocation>
        <location evidence="1 9">Nucleus</location>
    </subcellularLocation>
</comment>
<dbReference type="InterPro" id="IPR027141">
    <property type="entry name" value="LSm4/Sm_D1/D3"/>
</dbReference>
<evidence type="ECO:0000256" key="2">
    <source>
        <dbReference type="ARBA" id="ARBA00004514"/>
    </source>
</evidence>
<protein>
    <recommendedName>
        <fullName evidence="9">Small nuclear ribonucleoprotein Sm D3</fullName>
        <shortName evidence="9">Sm-D3</shortName>
    </recommendedName>
    <alternativeName>
        <fullName evidence="9">snRNP core protein D3</fullName>
    </alternativeName>
</protein>
<evidence type="ECO:0000256" key="5">
    <source>
        <dbReference type="ARBA" id="ARBA00022664"/>
    </source>
</evidence>
<dbReference type="Pfam" id="PF01423">
    <property type="entry name" value="LSM"/>
    <property type="match status" value="1"/>
</dbReference>
<dbReference type="PANTHER" id="PTHR23338">
    <property type="entry name" value="SMALL NUCLEAR RIBONUCLEOPROTEIN SM"/>
    <property type="match status" value="1"/>
</dbReference>
<comment type="similarity">
    <text evidence="3 9">Belongs to the snRNP core protein family.</text>
</comment>
<feature type="region of interest" description="Disordered" evidence="10">
    <location>
        <begin position="87"/>
        <end position="114"/>
    </location>
</feature>
<organism evidence="12">
    <name type="scientific">Rhizochromulina marina</name>
    <dbReference type="NCBI Taxonomy" id="1034831"/>
    <lineage>
        <taxon>Eukaryota</taxon>
        <taxon>Sar</taxon>
        <taxon>Stramenopiles</taxon>
        <taxon>Ochrophyta</taxon>
        <taxon>Dictyochophyceae</taxon>
        <taxon>Rhizochromulinales</taxon>
        <taxon>Rhizochromulina</taxon>
    </lineage>
</organism>
<dbReference type="AlphaFoldDB" id="A0A7S2S181"/>
<feature type="compositionally biased region" description="Basic and acidic residues" evidence="10">
    <location>
        <begin position="94"/>
        <end position="103"/>
    </location>
</feature>
<sequence>MSRDQIGVPIRILHEGEGHTISVELRNGEIYRGTLKEAEDTMNCFLENVTMTARDGRVSKLEQVYIRGSQVKLIILPEVLKHSPAFNKVQTMKKKNDEKEAAKRPFKGRKSKSG</sequence>
<evidence type="ECO:0000256" key="6">
    <source>
        <dbReference type="ARBA" id="ARBA00023187"/>
    </source>
</evidence>
<keyword evidence="7 9" id="KW-0539">Nucleus</keyword>
<dbReference type="InterPro" id="IPR047575">
    <property type="entry name" value="Sm"/>
</dbReference>
<proteinExistence type="inferred from homology"/>
<dbReference type="GO" id="GO:0005829">
    <property type="term" value="C:cytosol"/>
    <property type="evidence" value="ECO:0007669"/>
    <property type="project" value="UniProtKB-SubCell"/>
</dbReference>
<name>A0A7S2S181_9STRA</name>
<dbReference type="InterPro" id="IPR034099">
    <property type="entry name" value="SmD3"/>
</dbReference>
<evidence type="ECO:0000256" key="9">
    <source>
        <dbReference type="RuleBase" id="RU365050"/>
    </source>
</evidence>
<accession>A0A7S2S181</accession>
<dbReference type="FunFam" id="2.30.30.100:FF:000002">
    <property type="entry name" value="Small nuclear ribonucleoprotein Sm D3"/>
    <property type="match status" value="1"/>
</dbReference>
<evidence type="ECO:0000256" key="1">
    <source>
        <dbReference type="ARBA" id="ARBA00004123"/>
    </source>
</evidence>
<dbReference type="Gene3D" id="2.30.30.100">
    <property type="match status" value="1"/>
</dbReference>
<dbReference type="SUPFAM" id="SSF50182">
    <property type="entry name" value="Sm-like ribonucleoproteins"/>
    <property type="match status" value="1"/>
</dbReference>